<reference evidence="3 4" key="1">
    <citation type="submission" date="2018-12" db="EMBL/GenBank/DDBJ databases">
        <authorList>
            <person name="Tiukova I."/>
            <person name="Dainat J."/>
        </authorList>
    </citation>
    <scope>NUCLEOTIDE SEQUENCE [LARGE SCALE GENOMIC DNA]</scope>
</reference>
<dbReference type="Gene3D" id="3.10.20.90">
    <property type="entry name" value="Phosphatidylinositol 3-kinase Catalytic Subunit, Chain A, domain 1"/>
    <property type="match status" value="1"/>
</dbReference>
<dbReference type="STRING" id="13370.A0A448YN64"/>
<dbReference type="GO" id="GO:0005759">
    <property type="term" value="C:mitochondrial matrix"/>
    <property type="evidence" value="ECO:0007669"/>
    <property type="project" value="TreeGrafter"/>
</dbReference>
<dbReference type="GO" id="GO:0044572">
    <property type="term" value="P:[4Fe-4S] cluster assembly"/>
    <property type="evidence" value="ECO:0007669"/>
    <property type="project" value="TreeGrafter"/>
</dbReference>
<proteinExistence type="inferred from homology"/>
<dbReference type="Proteomes" id="UP000290900">
    <property type="component" value="Unassembled WGS sequence"/>
</dbReference>
<sequence length="132" mass="15105">MAFNTSRKTESGLPEAPGCRHNSGVNEDIADVRQTGPIQQSITDKVKKEFEPTHFDIRNDSWMHRDHRAMQGVDNVSESHFSLLIVSDKFKGKNLPARHRWVYKLIEEEMADGGVHAVQMKTKTEGEWDRSN</sequence>
<organism evidence="3 4">
    <name type="scientific">Brettanomyces naardenensis</name>
    <name type="common">Yeast</name>
    <dbReference type="NCBI Taxonomy" id="13370"/>
    <lineage>
        <taxon>Eukaryota</taxon>
        <taxon>Fungi</taxon>
        <taxon>Dikarya</taxon>
        <taxon>Ascomycota</taxon>
        <taxon>Saccharomycotina</taxon>
        <taxon>Pichiomycetes</taxon>
        <taxon>Pichiales</taxon>
        <taxon>Pichiaceae</taxon>
        <taxon>Brettanomyces</taxon>
    </lineage>
</organism>
<dbReference type="PANTHER" id="PTHR46230">
    <property type="match status" value="1"/>
</dbReference>
<dbReference type="Pfam" id="PF01722">
    <property type="entry name" value="BolA"/>
    <property type="match status" value="1"/>
</dbReference>
<dbReference type="SUPFAM" id="SSF82657">
    <property type="entry name" value="BolA-like"/>
    <property type="match status" value="1"/>
</dbReference>
<evidence type="ECO:0000313" key="3">
    <source>
        <dbReference type="EMBL" id="VEU22389.1"/>
    </source>
</evidence>
<dbReference type="OrthoDB" id="411584at2759"/>
<dbReference type="InParanoid" id="A0A448YN64"/>
<protein>
    <submittedName>
        <fullName evidence="3">DEKNAAC103442</fullName>
    </submittedName>
</protein>
<evidence type="ECO:0000313" key="4">
    <source>
        <dbReference type="Proteomes" id="UP000290900"/>
    </source>
</evidence>
<feature type="region of interest" description="Disordered" evidence="2">
    <location>
        <begin position="1"/>
        <end position="25"/>
    </location>
</feature>
<evidence type="ECO:0000256" key="1">
    <source>
        <dbReference type="RuleBase" id="RU003860"/>
    </source>
</evidence>
<comment type="similarity">
    <text evidence="1">Belongs to the BolA/IbaG family.</text>
</comment>
<accession>A0A448YN64</accession>
<dbReference type="InterPro" id="IPR036065">
    <property type="entry name" value="BolA-like_sf"/>
</dbReference>
<dbReference type="PANTHER" id="PTHR46230:SF7">
    <property type="entry name" value="BOLA-LIKE PROTEIN 1"/>
    <property type="match status" value="1"/>
</dbReference>
<dbReference type="FunCoup" id="A0A448YN64">
    <property type="interactions" value="15"/>
</dbReference>
<dbReference type="EMBL" id="CAACVR010000023">
    <property type="protein sequence ID" value="VEU22389.1"/>
    <property type="molecule type" value="Genomic_DNA"/>
</dbReference>
<gene>
    <name evidence="3" type="ORF">BRENAR_LOCUS3120</name>
</gene>
<name>A0A448YN64_BRENA</name>
<dbReference type="AlphaFoldDB" id="A0A448YN64"/>
<dbReference type="InterPro" id="IPR002634">
    <property type="entry name" value="BolA"/>
</dbReference>
<keyword evidence="4" id="KW-1185">Reference proteome</keyword>
<evidence type="ECO:0000256" key="2">
    <source>
        <dbReference type="SAM" id="MobiDB-lite"/>
    </source>
</evidence>